<evidence type="ECO:0000256" key="1">
    <source>
        <dbReference type="ARBA" id="ARBA00022448"/>
    </source>
</evidence>
<comment type="caution">
    <text evidence="5">The sequence shown here is derived from an EMBL/GenBank/DDBJ whole genome shotgun (WGS) entry which is preliminary data.</text>
</comment>
<keyword evidence="2" id="KW-0349">Heme</keyword>
<dbReference type="InterPro" id="IPR009050">
    <property type="entry name" value="Globin-like_sf"/>
</dbReference>
<evidence type="ECO:0000313" key="5">
    <source>
        <dbReference type="EMBL" id="GAA4383939.1"/>
    </source>
</evidence>
<gene>
    <name evidence="5" type="ORF">GCM10023186_25610</name>
</gene>
<protein>
    <recommendedName>
        <fullName evidence="7">Group 1 truncated hemoglobin</fullName>
    </recommendedName>
</protein>
<dbReference type="EMBL" id="BAABHA010000008">
    <property type="protein sequence ID" value="GAA4383939.1"/>
    <property type="molecule type" value="Genomic_DNA"/>
</dbReference>
<dbReference type="CDD" id="cd00454">
    <property type="entry name" value="TrHb1_N"/>
    <property type="match status" value="1"/>
</dbReference>
<evidence type="ECO:0008006" key="7">
    <source>
        <dbReference type="Google" id="ProtNLM"/>
    </source>
</evidence>
<dbReference type="Gene3D" id="1.10.490.10">
    <property type="entry name" value="Globins"/>
    <property type="match status" value="1"/>
</dbReference>
<evidence type="ECO:0000256" key="3">
    <source>
        <dbReference type="ARBA" id="ARBA00022723"/>
    </source>
</evidence>
<organism evidence="5 6">
    <name type="scientific">Hymenobacter koreensis</name>
    <dbReference type="NCBI Taxonomy" id="1084523"/>
    <lineage>
        <taxon>Bacteria</taxon>
        <taxon>Pseudomonadati</taxon>
        <taxon>Bacteroidota</taxon>
        <taxon>Cytophagia</taxon>
        <taxon>Cytophagales</taxon>
        <taxon>Hymenobacteraceae</taxon>
        <taxon>Hymenobacter</taxon>
    </lineage>
</organism>
<reference evidence="6" key="1">
    <citation type="journal article" date="2019" name="Int. J. Syst. Evol. Microbiol.">
        <title>The Global Catalogue of Microorganisms (GCM) 10K type strain sequencing project: providing services to taxonomists for standard genome sequencing and annotation.</title>
        <authorList>
            <consortium name="The Broad Institute Genomics Platform"/>
            <consortium name="The Broad Institute Genome Sequencing Center for Infectious Disease"/>
            <person name="Wu L."/>
            <person name="Ma J."/>
        </authorList>
    </citation>
    <scope>NUCLEOTIDE SEQUENCE [LARGE SCALE GENOMIC DNA]</scope>
    <source>
        <strain evidence="6">JCM 17924</strain>
    </source>
</reference>
<dbReference type="InterPro" id="IPR012292">
    <property type="entry name" value="Globin/Proto"/>
</dbReference>
<dbReference type="Pfam" id="PF01152">
    <property type="entry name" value="Bac_globin"/>
    <property type="match status" value="1"/>
</dbReference>
<evidence type="ECO:0000313" key="6">
    <source>
        <dbReference type="Proteomes" id="UP001500454"/>
    </source>
</evidence>
<dbReference type="SUPFAM" id="SSF46458">
    <property type="entry name" value="Globin-like"/>
    <property type="match status" value="1"/>
</dbReference>
<sequence>MKRSLLFVSLLTGTLLLNSCGKQEETPKLYDRLGKTEGIAKIVDGLIANVGAECGTPNSLLFRTHEALLESTKPGSTDPNRLQRLRNHFIDQVGEATGGPLTYKGQSMLSAHTGMAITHAEFAVWRTQLEASLNSNGVSEADKAELYLIIDKMHNDVVGH</sequence>
<accession>A0ABP8J2Q6</accession>
<dbReference type="Proteomes" id="UP001500454">
    <property type="component" value="Unassembled WGS sequence"/>
</dbReference>
<evidence type="ECO:0000256" key="2">
    <source>
        <dbReference type="ARBA" id="ARBA00022617"/>
    </source>
</evidence>
<dbReference type="RefSeq" id="WP_345224770.1">
    <property type="nucleotide sequence ID" value="NZ_BAABHA010000008.1"/>
</dbReference>
<keyword evidence="1" id="KW-0813">Transport</keyword>
<keyword evidence="6" id="KW-1185">Reference proteome</keyword>
<evidence type="ECO:0000256" key="4">
    <source>
        <dbReference type="ARBA" id="ARBA00023004"/>
    </source>
</evidence>
<keyword evidence="4" id="KW-0408">Iron</keyword>
<keyword evidence="3" id="KW-0479">Metal-binding</keyword>
<proteinExistence type="predicted"/>
<dbReference type="InterPro" id="IPR001486">
    <property type="entry name" value="Hemoglobin_trunc"/>
</dbReference>
<name>A0ABP8J2Q6_9BACT</name>